<feature type="transmembrane region" description="Helical" evidence="1">
    <location>
        <begin position="6"/>
        <end position="23"/>
    </location>
</feature>
<evidence type="ECO:0000313" key="2">
    <source>
        <dbReference type="EMBL" id="MDC2887814.1"/>
    </source>
</evidence>
<keyword evidence="1" id="KW-1133">Transmembrane helix</keyword>
<comment type="caution">
    <text evidence="2">The sequence shown here is derived from an EMBL/GenBank/DDBJ whole genome shotgun (WGS) entry which is preliminary data.</text>
</comment>
<dbReference type="RefSeq" id="WP_272179597.1">
    <property type="nucleotide sequence ID" value="NZ_JAQOMS010000002.1"/>
</dbReference>
<name>A0ABT5F9T3_9GAMM</name>
<evidence type="ECO:0000313" key="3">
    <source>
        <dbReference type="Proteomes" id="UP001528411"/>
    </source>
</evidence>
<dbReference type="InterPro" id="IPR021550">
    <property type="entry name" value="DUF2897"/>
</dbReference>
<dbReference type="Proteomes" id="UP001528411">
    <property type="component" value="Unassembled WGS sequence"/>
</dbReference>
<dbReference type="Pfam" id="PF11446">
    <property type="entry name" value="DUF2897"/>
    <property type="match status" value="1"/>
</dbReference>
<proteinExistence type="predicted"/>
<evidence type="ECO:0000256" key="1">
    <source>
        <dbReference type="SAM" id="Phobius"/>
    </source>
</evidence>
<keyword evidence="1" id="KW-0812">Transmembrane</keyword>
<accession>A0ABT5F9T3</accession>
<keyword evidence="1" id="KW-0472">Membrane</keyword>
<protein>
    <submittedName>
        <fullName evidence="2">DUF2897 family protein</fullName>
    </submittedName>
</protein>
<gene>
    <name evidence="2" type="ORF">PN838_01885</name>
</gene>
<keyword evidence="3" id="KW-1185">Reference proteome</keyword>
<organism evidence="2 3">
    <name type="scientific">Psychrosphaera algicola</name>
    <dbReference type="NCBI Taxonomy" id="3023714"/>
    <lineage>
        <taxon>Bacteria</taxon>
        <taxon>Pseudomonadati</taxon>
        <taxon>Pseudomonadota</taxon>
        <taxon>Gammaproteobacteria</taxon>
        <taxon>Alteromonadales</taxon>
        <taxon>Pseudoalteromonadaceae</taxon>
        <taxon>Psychrosphaera</taxon>
    </lineage>
</organism>
<dbReference type="EMBL" id="JAQOMS010000002">
    <property type="protein sequence ID" value="MDC2887814.1"/>
    <property type="molecule type" value="Genomic_DNA"/>
</dbReference>
<sequence length="74" mass="8470">MSGFAIVIIVIALGMIVGNIMLLKHSAKFSMKNLKQEPIENSKNQMRNHLSIQRLTINLQMSCRGKRQAFTRNR</sequence>
<reference evidence="2 3" key="1">
    <citation type="submission" date="2023-01" db="EMBL/GenBank/DDBJ databases">
        <title>Psychrosphaera sp. nov., isolated from marine algae.</title>
        <authorList>
            <person name="Bayburt H."/>
            <person name="Choi B.J."/>
            <person name="Kim J.M."/>
            <person name="Choi D.G."/>
            <person name="Jeon C.O."/>
        </authorList>
    </citation>
    <scope>NUCLEOTIDE SEQUENCE [LARGE SCALE GENOMIC DNA]</scope>
    <source>
        <strain evidence="2 3">G1-22</strain>
    </source>
</reference>